<keyword evidence="4" id="KW-1185">Reference proteome</keyword>
<dbReference type="AlphaFoldDB" id="A0A4Q2DQ57"/>
<gene>
    <name evidence="3" type="ORF">EST38_g4518</name>
</gene>
<keyword evidence="1" id="KW-0175">Coiled coil</keyword>
<dbReference type="SUPFAM" id="SSF54695">
    <property type="entry name" value="POZ domain"/>
    <property type="match status" value="1"/>
</dbReference>
<evidence type="ECO:0000313" key="4">
    <source>
        <dbReference type="Proteomes" id="UP000290288"/>
    </source>
</evidence>
<reference evidence="3 4" key="1">
    <citation type="submission" date="2019-01" db="EMBL/GenBank/DDBJ databases">
        <title>Draft genome sequence of Psathyrella aberdarensis IHI B618.</title>
        <authorList>
            <person name="Buettner E."/>
            <person name="Kellner H."/>
        </authorList>
    </citation>
    <scope>NUCLEOTIDE SEQUENCE [LARGE SCALE GENOMIC DNA]</scope>
    <source>
        <strain evidence="3 4">IHI B618</strain>
    </source>
</reference>
<dbReference type="CDD" id="cd18186">
    <property type="entry name" value="BTB_POZ_ZBTB_KLHL-like"/>
    <property type="match status" value="1"/>
</dbReference>
<dbReference type="Pfam" id="PF00651">
    <property type="entry name" value="BTB"/>
    <property type="match status" value="1"/>
</dbReference>
<dbReference type="SMART" id="SM00225">
    <property type="entry name" value="BTB"/>
    <property type="match status" value="1"/>
</dbReference>
<dbReference type="Gene3D" id="3.30.710.10">
    <property type="entry name" value="Potassium Channel Kv1.1, Chain A"/>
    <property type="match status" value="1"/>
</dbReference>
<evidence type="ECO:0000259" key="2">
    <source>
        <dbReference type="PROSITE" id="PS50097"/>
    </source>
</evidence>
<dbReference type="EMBL" id="SDEE01000112">
    <property type="protein sequence ID" value="RXW21322.1"/>
    <property type="molecule type" value="Genomic_DNA"/>
</dbReference>
<dbReference type="Proteomes" id="UP000290288">
    <property type="component" value="Unassembled WGS sequence"/>
</dbReference>
<dbReference type="STRING" id="2316362.A0A4Q2DQ57"/>
<feature type="coiled-coil region" evidence="1">
    <location>
        <begin position="216"/>
        <end position="243"/>
    </location>
</feature>
<dbReference type="OrthoDB" id="3238622at2759"/>
<evidence type="ECO:0000256" key="1">
    <source>
        <dbReference type="SAM" id="Coils"/>
    </source>
</evidence>
<sequence length="278" mass="31652">MQSENSLTEYDIIPKGGQEFSQYHPDFASPDGDVVLGSKDCKVLFRTHSYILKTTSGFFRSMFSLPGGSSSPKPTEVIYLNDDEKTLENLLRMVSGLPLLPLDSCEMVDSVLHAAENYEMPGAMSIVRLAITTLPFTDHALHMYGICCRYGWEQEAKLFASRTLLYNLYDQVHRESLEKMSTSALLNLLTVHRQRRELLRQRLDDPPFVSGQPAANSTYQFQLRSLEKELEIQKEKTRSLEIQKHATRGDKKVVLDFSELEDTISCNICSHVMLVPYM</sequence>
<evidence type="ECO:0000313" key="3">
    <source>
        <dbReference type="EMBL" id="RXW21322.1"/>
    </source>
</evidence>
<organism evidence="3 4">
    <name type="scientific">Candolleomyces aberdarensis</name>
    <dbReference type="NCBI Taxonomy" id="2316362"/>
    <lineage>
        <taxon>Eukaryota</taxon>
        <taxon>Fungi</taxon>
        <taxon>Dikarya</taxon>
        <taxon>Basidiomycota</taxon>
        <taxon>Agaricomycotina</taxon>
        <taxon>Agaricomycetes</taxon>
        <taxon>Agaricomycetidae</taxon>
        <taxon>Agaricales</taxon>
        <taxon>Agaricineae</taxon>
        <taxon>Psathyrellaceae</taxon>
        <taxon>Candolleomyces</taxon>
    </lineage>
</organism>
<feature type="domain" description="BTB" evidence="2">
    <location>
        <begin position="32"/>
        <end position="94"/>
    </location>
</feature>
<dbReference type="InterPro" id="IPR000210">
    <property type="entry name" value="BTB/POZ_dom"/>
</dbReference>
<accession>A0A4Q2DQ57</accession>
<protein>
    <recommendedName>
        <fullName evidence="2">BTB domain-containing protein</fullName>
    </recommendedName>
</protein>
<name>A0A4Q2DQ57_9AGAR</name>
<proteinExistence type="predicted"/>
<dbReference type="InterPro" id="IPR011333">
    <property type="entry name" value="SKP1/BTB/POZ_sf"/>
</dbReference>
<comment type="caution">
    <text evidence="3">The sequence shown here is derived from an EMBL/GenBank/DDBJ whole genome shotgun (WGS) entry which is preliminary data.</text>
</comment>
<dbReference type="PROSITE" id="PS50097">
    <property type="entry name" value="BTB"/>
    <property type="match status" value="1"/>
</dbReference>